<evidence type="ECO:0000313" key="5">
    <source>
        <dbReference type="EMBL" id="OKL61506.1"/>
    </source>
</evidence>
<dbReference type="InterPro" id="IPR050164">
    <property type="entry name" value="Peptidase_C19"/>
</dbReference>
<dbReference type="GO" id="GO:0005829">
    <property type="term" value="C:cytosol"/>
    <property type="evidence" value="ECO:0007669"/>
    <property type="project" value="TreeGrafter"/>
</dbReference>
<dbReference type="GO" id="GO:0004843">
    <property type="term" value="F:cysteine-type deubiquitinase activity"/>
    <property type="evidence" value="ECO:0007669"/>
    <property type="project" value="InterPro"/>
</dbReference>
<feature type="compositionally biased region" description="Polar residues" evidence="3">
    <location>
        <begin position="271"/>
        <end position="289"/>
    </location>
</feature>
<feature type="domain" description="USP" evidence="4">
    <location>
        <begin position="1912"/>
        <end position="2241"/>
    </location>
</feature>
<dbReference type="SUPFAM" id="SSF51161">
    <property type="entry name" value="Trimeric LpxA-like enzymes"/>
    <property type="match status" value="1"/>
</dbReference>
<gene>
    <name evidence="5" type="ORF">UA08_03659</name>
</gene>
<feature type="region of interest" description="Disordered" evidence="3">
    <location>
        <begin position="437"/>
        <end position="460"/>
    </location>
</feature>
<dbReference type="PANTHER" id="PTHR24006:SF827">
    <property type="entry name" value="UBIQUITIN CARBOXYL-TERMINAL HYDROLASE 34"/>
    <property type="match status" value="1"/>
</dbReference>
<dbReference type="GO" id="GO:0016579">
    <property type="term" value="P:protein deubiquitination"/>
    <property type="evidence" value="ECO:0007669"/>
    <property type="project" value="InterPro"/>
</dbReference>
<dbReference type="RefSeq" id="XP_020121627.1">
    <property type="nucleotide sequence ID" value="XM_020265983.1"/>
</dbReference>
<dbReference type="EMBL" id="LFMY01000004">
    <property type="protein sequence ID" value="OKL61506.1"/>
    <property type="molecule type" value="Genomic_DNA"/>
</dbReference>
<dbReference type="InterPro" id="IPR018200">
    <property type="entry name" value="USP_CS"/>
</dbReference>
<dbReference type="InterPro" id="IPR024688">
    <property type="entry name" value="Mac_dom"/>
</dbReference>
<dbReference type="Pfam" id="PF00443">
    <property type="entry name" value="UCH"/>
    <property type="match status" value="1"/>
</dbReference>
<dbReference type="CDD" id="cd02659">
    <property type="entry name" value="peptidase_C19C"/>
    <property type="match status" value="1"/>
</dbReference>
<evidence type="ECO:0000256" key="1">
    <source>
        <dbReference type="ARBA" id="ARBA00007274"/>
    </source>
</evidence>
<evidence type="ECO:0000256" key="2">
    <source>
        <dbReference type="ARBA" id="ARBA00022679"/>
    </source>
</evidence>
<feature type="compositionally biased region" description="Polar residues" evidence="3">
    <location>
        <begin position="362"/>
        <end position="378"/>
    </location>
</feature>
<dbReference type="InterPro" id="IPR001451">
    <property type="entry name" value="Hexapep"/>
</dbReference>
<dbReference type="InterPro" id="IPR038765">
    <property type="entry name" value="Papain-like_cys_pep_sf"/>
</dbReference>
<feature type="compositionally biased region" description="Polar residues" evidence="3">
    <location>
        <begin position="388"/>
        <end position="412"/>
    </location>
</feature>
<keyword evidence="2" id="KW-0808">Transferase</keyword>
<protein>
    <recommendedName>
        <fullName evidence="4">USP domain-containing protein</fullName>
    </recommendedName>
</protein>
<dbReference type="GO" id="GO:0005634">
    <property type="term" value="C:nucleus"/>
    <property type="evidence" value="ECO:0007669"/>
    <property type="project" value="TreeGrafter"/>
</dbReference>
<name>A0A225B2L8_TALAT</name>
<dbReference type="PROSITE" id="PS50235">
    <property type="entry name" value="USP_3"/>
    <property type="match status" value="1"/>
</dbReference>
<feature type="compositionally biased region" description="Basic and acidic residues" evidence="3">
    <location>
        <begin position="352"/>
        <end position="361"/>
    </location>
</feature>
<evidence type="ECO:0000259" key="4">
    <source>
        <dbReference type="PROSITE" id="PS50235"/>
    </source>
</evidence>
<evidence type="ECO:0000313" key="6">
    <source>
        <dbReference type="Proteomes" id="UP000214365"/>
    </source>
</evidence>
<dbReference type="Gene3D" id="2.160.10.10">
    <property type="entry name" value="Hexapeptide repeat proteins"/>
    <property type="match status" value="1"/>
</dbReference>
<feature type="region of interest" description="Disordered" evidence="3">
    <location>
        <begin position="307"/>
        <end position="420"/>
    </location>
</feature>
<dbReference type="GO" id="GO:0016407">
    <property type="term" value="F:acetyltransferase activity"/>
    <property type="evidence" value="ECO:0007669"/>
    <property type="project" value="InterPro"/>
</dbReference>
<dbReference type="STRING" id="1441469.A0A225B2L8"/>
<comment type="caution">
    <text evidence="5">The sequence shown here is derived from an EMBL/GenBank/DDBJ whole genome shotgun (WGS) entry which is preliminary data.</text>
</comment>
<feature type="compositionally biased region" description="Basic and acidic residues" evidence="3">
    <location>
        <begin position="330"/>
        <end position="341"/>
    </location>
</feature>
<accession>A0A225B2L8</accession>
<dbReference type="InterPro" id="IPR021905">
    <property type="entry name" value="DUF3517"/>
</dbReference>
<dbReference type="PROSITE" id="PS00973">
    <property type="entry name" value="USP_2"/>
    <property type="match status" value="1"/>
</dbReference>
<dbReference type="PANTHER" id="PTHR24006">
    <property type="entry name" value="UBIQUITIN CARBOXYL-TERMINAL HYDROLASE"/>
    <property type="match status" value="1"/>
</dbReference>
<feature type="region of interest" description="Disordered" evidence="3">
    <location>
        <begin position="2808"/>
        <end position="2837"/>
    </location>
</feature>
<reference evidence="5 6" key="1">
    <citation type="submission" date="2015-06" db="EMBL/GenBank/DDBJ databases">
        <title>Talaromyces atroroseus IBT 11181 draft genome.</title>
        <authorList>
            <person name="Rasmussen K.B."/>
            <person name="Rasmussen S."/>
            <person name="Petersen B."/>
            <person name="Sicheritz-Ponten T."/>
            <person name="Mortensen U.H."/>
            <person name="Thrane U."/>
        </authorList>
    </citation>
    <scope>NUCLEOTIDE SEQUENCE [LARGE SCALE GENOMIC DNA]</scope>
    <source>
        <strain evidence="5 6">IBT 11181</strain>
    </source>
</reference>
<keyword evidence="6" id="KW-1185">Reference proteome</keyword>
<dbReference type="OrthoDB" id="420187at2759"/>
<dbReference type="FunFam" id="3.90.70.10:FF:000136">
    <property type="entry name" value="Ubiquitin C-terminal hydrolase, putative"/>
    <property type="match status" value="1"/>
</dbReference>
<dbReference type="CDD" id="cd03357">
    <property type="entry name" value="LbH_MAT_GAT"/>
    <property type="match status" value="1"/>
</dbReference>
<dbReference type="Pfam" id="PF12464">
    <property type="entry name" value="Mac"/>
    <property type="match status" value="1"/>
</dbReference>
<dbReference type="Gene3D" id="3.90.70.10">
    <property type="entry name" value="Cysteine proteinases"/>
    <property type="match status" value="1"/>
</dbReference>
<feature type="compositionally biased region" description="Low complexity" evidence="3">
    <location>
        <begin position="446"/>
        <end position="459"/>
    </location>
</feature>
<dbReference type="Pfam" id="PF00132">
    <property type="entry name" value="Hexapep"/>
    <property type="match status" value="1"/>
</dbReference>
<evidence type="ECO:0000256" key="3">
    <source>
        <dbReference type="SAM" id="MobiDB-lite"/>
    </source>
</evidence>
<feature type="compositionally biased region" description="Low complexity" evidence="3">
    <location>
        <begin position="310"/>
        <end position="328"/>
    </location>
</feature>
<proteinExistence type="inferred from homology"/>
<dbReference type="InterPro" id="IPR028889">
    <property type="entry name" value="USP"/>
</dbReference>
<dbReference type="SMART" id="SM01266">
    <property type="entry name" value="Mac"/>
    <property type="match status" value="1"/>
</dbReference>
<dbReference type="InterPro" id="IPR001394">
    <property type="entry name" value="Peptidase_C19_UCH"/>
</dbReference>
<organism evidence="5 6">
    <name type="scientific">Talaromyces atroroseus</name>
    <dbReference type="NCBI Taxonomy" id="1441469"/>
    <lineage>
        <taxon>Eukaryota</taxon>
        <taxon>Fungi</taxon>
        <taxon>Dikarya</taxon>
        <taxon>Ascomycota</taxon>
        <taxon>Pezizomycotina</taxon>
        <taxon>Eurotiomycetes</taxon>
        <taxon>Eurotiomycetidae</taxon>
        <taxon>Eurotiales</taxon>
        <taxon>Trichocomaceae</taxon>
        <taxon>Talaromyces</taxon>
        <taxon>Talaromyces sect. Trachyspermi</taxon>
    </lineage>
</organism>
<dbReference type="Proteomes" id="UP000214365">
    <property type="component" value="Unassembled WGS sequence"/>
</dbReference>
<sequence>MAPPTEKEKMLRGELYHAFTPDLIAARTRCSRAYKRYNNAGDISRRRQVELWRDIVQDERPMPPPLEDPAADEALFQNEPWVEAPIHMDYGFNVKVGDGAYINVNCVIIDTCLVTIGARTLFGPNVHLYSGTHPLDPALRNGTKGPETGKEIHIGEDCWLGGHVTVLPGVTIGRGCTIGAGSVVTKDVPAFHVAAGNPARIIRKIETSMAEEATTDLLSVHSISSSNLAWSFLGQPACAPAAPAANSNLGKAAAAVQPAYILSTFQPSQRRHSSFTVSRNTTAASSCSVGPSPILTFPHYHRKRGENVMAGTPLGSSSTSTPPGALSPEDPLRVHNDRMEDIPSQATRKRPRLDSGADSRESMSTGELSTRNSASPKTPNDEELLSSPRPSNRVTINMKSPSQSGAAVQDDSSAPELPGNEDAIELDMADTPIQQSEDTTMAGAQSSTAISITSSSSRSPEIEVAEVEDMDQDPNTSRWRPLGEAVVQDQDPAGVVQVHEQYSLADQFPRLRGIPELRESLEETVNIIEKGHPHEIMIFRAVKQWFTLCIDNLPQVSLETIRDDREFWEDLPTIIEGLLRRGTAFQPNQGQGTLVYLEEFFVDFAHLALHLLRLDIDYLTLVSQSESMQPSECISRSYMQCLAWTLQISSIPFFRALVRLFPVKAVNLVAQISDHISEAPLNALSHLSEYTLLVLPLLPRFPQLAQFLIPALGVASNLVDSRNERRKFGADEKFLDTPVLIQTIKDSYPLFRKVDRIYQDAVTKKAPWVTADISEHLSRHIHVAYHVYCEYDTVFASEIAEELSLEVPEVTNEDYASIVVQAWKFNSLKRHIMEGRMELRVWGVEVMQADLVGIWRQKIQNNSEGIDSPLVQYLLKFLRDIRIVDYIVGVGSHPQLISRGGNIVGFFVVTSTYTNADTDTIWKAVTGSQDQRTVGEVLTMLGRTVTMHSSTSNELLYLSSKLLDLPINRFDQRMIEFCDLLFRAMRDKFEERQLNDPLDSTHLDSTPLRICVRLIRESNSCPTLNDEQKVTLQRFAGSQLQQLLNLGMSEPDKRDVYERCIQDIGEKNEFASGSIQALNALIAASFDSQEIRALATDYGLTGLVIMEFEHFWGGIFEFTDRFSQNALLSRVHFLGRIIDKVPDTITPDLGDILWSKIFMTGNIEPARSTLWDMLCRVTKHCVTPNPFIERCLHHYLPSLSPEKYTVEIILFAEHAFHYEIRFSPPPVADENQIITLPGMERIWHFILTAPPNTIEARATNFAIDVYLDHTLIRRAPVSAAEATHISLVDRCVEQIKSAASRLKNSDGIANSEDDAMVTVANEHDITSAGLQLSRSLLFLQQLLQGLRSRPQYSPPQSQAPELPERVGRGEQIDISYQSFNESNQSKIRTLRIDALCTAAELADRLTRVTGFSKFSVIYAGQKINLLENPDTTVQDLNIKALLIIRRIPDGTDTVAVGRRQSLTLVDSEILKHFDDLYDLLDLDDKYAHEIYDFLIVFPPQERVKELVKAETNTENNLFPMEKPYKLLYSVKALSTCLREELLEYQSEHHSTFLAHSAQVLVGALIRPEMSVVSNDCMNLVFARHLLECLLLCLSVKTTESCALPNPEALVKELSYFIKAAQNANPSSFSESDIQKLISHSISVLFDASVYQQGFWEVTKEHAHFDQLIFSLLLEEKRHPIRRQVAEKVKAICGPSAKTAHAESGNTDESTESNNSPVADIISTIWDAFLNNMQNTVQFAEQSEEYFSAALAVFRSVAERSPQDVEFTQYVSQWSETMLSHVTKEFVGRELVDHIIWGFARLLRLCLEVAGRRNITIDATGLIDSLVNNYLFPDLSEPSDTEVIVPQIPVMHQETRQELYNILSLLCNNEINFARIVDLMSDLIPYGFYLDYTYTTTWPADRQKAIRSPEGYAGLKNLSNTCYLNSLFTQLFMNVGFRDFILKVSLTEPDSTQKLLSETKKIFAYMQETWCKYVDPEGAVGSIRTYDNEPIDVTIQMDVDEFYNLLFDRWEAQITDPEDKKRFRSFYGGQLVQQIKSKECEHISERLEPFSAIQCDIKGKANLEESLQAYVEGEVMQGDNKYSCTSCGRHVDAVKRACLKEIPDNLIFHLKRFDFDMLTMMRSKINDEFQFPERIDMTPYKVEYLSDSDVQLEQDIFELVGVLVHSGTAESGHYYSYIRERPASSSTTSWVEFNDSDVTSFEPSKIAEQCFGGVNDAFHTSSMAQARFGKVWNAYMLFYQRVESMESESELYKPTAKESPVHVQLPIELGNHISMENELFVRTYCLLDPFHSSFSRYLLALSRDFVLQGTVGASKLQKTTVYIGMDTLDQLISRTRELSELDRLLVELNRAIQDTPKGALRIIEWTHDRETGLRNLILKAPQSVRNTSVKVFLMALAKVQESSRDETLDASQRAKWESRYTECWKHIVTALNNLWPILHTASRSWDDYFEFVTLLTAFQSPKIDILLDHGFLLKCLEMVWLDRDDHRNLKLQYPNYFRLLERGRKFSYRKLMDLLAHLLKYIDLTLPPTPDDEPRLTADGRYSLTMTESSFIFDIVKTTKGEHVFVGKLLQYQVNAAAIRSVIGLLLDAEPQVGLSPHIIKVLEDGLRMSPAQLCAPYLEAALVFCSHSPNEQQVIDIIDYIAKGVESIDSSGGREHIAFFTNILSCQNERIGRDESWFNEKVVERIPDWAPTFLIYLDKAVKALAFDVLREILFSQDQNDLEEEYRSFYSKVARELAQACVELLRKTYLTNQGQPVESKVVDNIVLVITHCLREYYDESDAEDADFMQQTEAVLSAIEQLTLDVPEEMASASDFASPEDWEDQSVMGSDSELGMATP</sequence>
<dbReference type="InterPro" id="IPR011004">
    <property type="entry name" value="Trimer_LpxA-like_sf"/>
</dbReference>
<dbReference type="SUPFAM" id="SSF54001">
    <property type="entry name" value="Cysteine proteinases"/>
    <property type="match status" value="1"/>
</dbReference>
<dbReference type="Pfam" id="PF12030">
    <property type="entry name" value="DUF3517"/>
    <property type="match status" value="1"/>
</dbReference>
<comment type="similarity">
    <text evidence="1">Belongs to the transferase hexapeptide repeat family.</text>
</comment>
<dbReference type="GeneID" id="31003414"/>
<feature type="region of interest" description="Disordered" evidence="3">
    <location>
        <begin position="271"/>
        <end position="293"/>
    </location>
</feature>